<dbReference type="RefSeq" id="WP_309946631.1">
    <property type="nucleotide sequence ID" value="NZ_JAVDQY010000003.1"/>
</dbReference>
<dbReference type="Gene3D" id="3.40.50.200">
    <property type="entry name" value="Peptidase S8/S53 domain"/>
    <property type="match status" value="1"/>
</dbReference>
<sequence length="805" mass="92164">MSNKFVYLNNEIGSQIGFDRQRKVDTPEREQNTVVSEDRKRILRNFKTEFIDKRRVRAERKTIQLTNVELIRIHFFKTFDNTLHRAFLRKYGISPLEYTDFNRTVLFQIENTELFTVFLEHIDSIINSGEGVSYHGEEYNLLALIYKFSFYSSEDRTLTFSEQGNLISFIYTHLEGVYNEQKGALFNELRGRGIQFTYFENTPYILEIHNISPTNLDLIVDNFDIVKTVTSSRVENIRRSIAGPIKEYGFVVNVDEDIPLVGVIDTGIARIAPFENIIDRVSYNHTAVETFWDEEGHGTLVSGLIVLGDEFYKEDKAVYNAKAKIINIKALHRSNDELNIPLLIGNLREIRRTYGVKLFNMSLVLPNAKKYNSSYSRFAYELDKLAHEEDLIVFISVGNFDAESLELLKGEYYHENHDYPVFFHSLDSESESHMCEDTNICSPAESLNNISVGAIADNLEEGDNSDITPSSLYPAHYTRKFHIDFNKEINGVNISRLRNKNLNKPDFIMEGGDLFALNSGINILTSPLADVERFYGKTSGTSLATPLLTSYASEILRQYPDIRAQTIKAILINSSSYYNANKFPHFNGKDDLLKSLIGFGKPSKHYIKNTDNNSIVYILEKEIQIEQIIKYPIFIPPYMLANGNKLKFDISLAYSFDPKEDNHLNYLPLHMSFCIVKNVPIQGVAGKKIDYGIKNSFSWSEDHFGIDNRIFSNAQKKSFTLQPHDIVNVDGSVALAIRCLAKTDFKTTLSEVNHPFSVAIRITELISNENEPQQNLYAEMMRINAYLDIENDLDAGIIGDLFQEL</sequence>
<organism evidence="2 3">
    <name type="scientific">Chryseobacterium rhizosphaerae</name>
    <dbReference type="NCBI Taxonomy" id="395937"/>
    <lineage>
        <taxon>Bacteria</taxon>
        <taxon>Pseudomonadati</taxon>
        <taxon>Bacteroidota</taxon>
        <taxon>Flavobacteriia</taxon>
        <taxon>Flavobacteriales</taxon>
        <taxon>Weeksellaceae</taxon>
        <taxon>Chryseobacterium group</taxon>
        <taxon>Chryseobacterium</taxon>
    </lineage>
</organism>
<comment type="caution">
    <text evidence="2">The sequence shown here is derived from an EMBL/GenBank/DDBJ whole genome shotgun (WGS) entry which is preliminary data.</text>
</comment>
<dbReference type="Pfam" id="PF00082">
    <property type="entry name" value="Peptidase_S8"/>
    <property type="match status" value="1"/>
</dbReference>
<reference evidence="2" key="1">
    <citation type="submission" date="2023-07" db="EMBL/GenBank/DDBJ databases">
        <title>Sorghum-associated microbial communities from plants grown in Nebraska, USA.</title>
        <authorList>
            <person name="Schachtman D."/>
        </authorList>
    </citation>
    <scope>NUCLEOTIDE SEQUENCE</scope>
    <source>
        <strain evidence="2">DS2360</strain>
    </source>
</reference>
<feature type="domain" description="Peptidase S8/S53" evidence="1">
    <location>
        <begin position="260"/>
        <end position="586"/>
    </location>
</feature>
<evidence type="ECO:0000313" key="2">
    <source>
        <dbReference type="EMBL" id="MDR6527212.1"/>
    </source>
</evidence>
<dbReference type="InterPro" id="IPR000209">
    <property type="entry name" value="Peptidase_S8/S53_dom"/>
</dbReference>
<dbReference type="InterPro" id="IPR034074">
    <property type="entry name" value="Y4bN_pept_dom"/>
</dbReference>
<dbReference type="EMBL" id="JAVDQY010000003">
    <property type="protein sequence ID" value="MDR6527212.1"/>
    <property type="molecule type" value="Genomic_DNA"/>
</dbReference>
<dbReference type="GO" id="GO:0004252">
    <property type="term" value="F:serine-type endopeptidase activity"/>
    <property type="evidence" value="ECO:0007669"/>
    <property type="project" value="InterPro"/>
</dbReference>
<dbReference type="AlphaFoldDB" id="A0AAE3YB06"/>
<dbReference type="InterPro" id="IPR036852">
    <property type="entry name" value="Peptidase_S8/S53_dom_sf"/>
</dbReference>
<gene>
    <name evidence="2" type="ORF">J2787_002604</name>
</gene>
<protein>
    <recommendedName>
        <fullName evidence="1">Peptidase S8/S53 domain-containing protein</fullName>
    </recommendedName>
</protein>
<accession>A0AAE3YB06</accession>
<proteinExistence type="predicted"/>
<dbReference type="GO" id="GO:0006508">
    <property type="term" value="P:proteolysis"/>
    <property type="evidence" value="ECO:0007669"/>
    <property type="project" value="InterPro"/>
</dbReference>
<dbReference type="CDD" id="cd04847">
    <property type="entry name" value="Peptidases_S8_Subtilisin_like_2"/>
    <property type="match status" value="1"/>
</dbReference>
<evidence type="ECO:0000259" key="1">
    <source>
        <dbReference type="Pfam" id="PF00082"/>
    </source>
</evidence>
<dbReference type="SUPFAM" id="SSF52743">
    <property type="entry name" value="Subtilisin-like"/>
    <property type="match status" value="1"/>
</dbReference>
<name>A0AAE3YB06_9FLAO</name>
<dbReference type="Proteomes" id="UP001184861">
    <property type="component" value="Unassembled WGS sequence"/>
</dbReference>
<evidence type="ECO:0000313" key="3">
    <source>
        <dbReference type="Proteomes" id="UP001184861"/>
    </source>
</evidence>